<comment type="subcellular location">
    <subcellularLocation>
        <location evidence="1">Nucleus</location>
    </subcellularLocation>
</comment>
<reference evidence="8" key="1">
    <citation type="journal article" date="2013" name="Genome Announc.">
        <title>Draft genome sequence of the grapevine dieback fungus Eutypa lata UCR-EL1.</title>
        <authorList>
            <person name="Blanco-Ulate B."/>
            <person name="Rolshausen P.E."/>
            <person name="Cantu D."/>
        </authorList>
    </citation>
    <scope>NUCLEOTIDE SEQUENCE [LARGE SCALE GENOMIC DNA]</scope>
    <source>
        <strain evidence="8">UCR-EL1</strain>
    </source>
</reference>
<evidence type="ECO:0000313" key="8">
    <source>
        <dbReference type="Proteomes" id="UP000012174"/>
    </source>
</evidence>
<evidence type="ECO:0000256" key="2">
    <source>
        <dbReference type="ARBA" id="ARBA00022763"/>
    </source>
</evidence>
<feature type="compositionally biased region" description="Gly residues" evidence="5">
    <location>
        <begin position="370"/>
        <end position="382"/>
    </location>
</feature>
<gene>
    <name evidence="7" type="ORF">UCREL1_11686</name>
</gene>
<dbReference type="OrthoDB" id="5801062at2759"/>
<protein>
    <submittedName>
        <fullName evidence="7">Putative dna repair protein</fullName>
    </submittedName>
</protein>
<feature type="compositionally biased region" description="Basic and acidic residues" evidence="5">
    <location>
        <begin position="384"/>
        <end position="394"/>
    </location>
</feature>
<dbReference type="HOGENOM" id="CLU_018738_0_0_1"/>
<evidence type="ECO:0000313" key="7">
    <source>
        <dbReference type="EMBL" id="EMR61387.1"/>
    </source>
</evidence>
<feature type="compositionally biased region" description="Basic and acidic residues" evidence="5">
    <location>
        <begin position="527"/>
        <end position="537"/>
    </location>
</feature>
<dbReference type="STRING" id="1287681.M7SB40"/>
<feature type="region of interest" description="Disordered" evidence="5">
    <location>
        <begin position="48"/>
        <end position="85"/>
    </location>
</feature>
<feature type="compositionally biased region" description="Basic and acidic residues" evidence="5">
    <location>
        <begin position="256"/>
        <end position="266"/>
    </location>
</feature>
<dbReference type="eggNOG" id="ENOG502S92Z">
    <property type="taxonomic scope" value="Eukaryota"/>
</dbReference>
<organism evidence="7 8">
    <name type="scientific">Eutypa lata (strain UCR-EL1)</name>
    <name type="common">Grapevine dieback disease fungus</name>
    <name type="synonym">Eutypa armeniacae</name>
    <dbReference type="NCBI Taxonomy" id="1287681"/>
    <lineage>
        <taxon>Eukaryota</taxon>
        <taxon>Fungi</taxon>
        <taxon>Dikarya</taxon>
        <taxon>Ascomycota</taxon>
        <taxon>Pezizomycotina</taxon>
        <taxon>Sordariomycetes</taxon>
        <taxon>Xylariomycetidae</taxon>
        <taxon>Xylariales</taxon>
        <taxon>Diatrypaceae</taxon>
        <taxon>Eutypa</taxon>
    </lineage>
</organism>
<dbReference type="EMBL" id="KB707639">
    <property type="protein sequence ID" value="EMR61387.1"/>
    <property type="molecule type" value="Genomic_DNA"/>
</dbReference>
<keyword evidence="4" id="KW-0175">Coiled coil</keyword>
<accession>M7SB40</accession>
<keyword evidence="3" id="KW-0539">Nucleus</keyword>
<feature type="coiled-coil region" evidence="4">
    <location>
        <begin position="88"/>
        <end position="157"/>
    </location>
</feature>
<dbReference type="KEGG" id="ela:UCREL1_11686"/>
<keyword evidence="2" id="KW-0227">DNA damage</keyword>
<sequence length="566" mass="63612">MENWFRDVGKPALFEAFTAACDQVGGNFDNNTKELIRDNARLQAELEPLKTKAASVERLQDENQSTNEPTPLKKPPKHKRSDIDKLELPELREEYVRLEGSYDKLHEKYLEALNARTELEHRLREKIKNIDQWTTHANKLEAQSKKRLQKVKRLEAQLASVGENPAGSIASFSSDTSDIALTTSERKPQVPSIGRQDSGESTQISTRESSHEKEVPPLPPLPENRDDPQNTVTIKQEPSSDAPVIVSERSVRKRRREDDDVDRAPVRVRVKYEEGSDPMVFEERRNLAPQESMDFDAERELPFGKDPSRKASGNLLRQAKSPAALPTTKRTTTTTATAAVQPKRKPGDGMTISPSPAPTRTSSRANVNNTGGGGDGGSGGGAAAKDKRTPLRDRELSQLRLDDFRVNPATNDGYTYAFTDVVRNQGERATALVGCVRESCCGPQFRALARAERPTEGPVAFRALLESYLGDDLARRQLPRMSDAQKEDLWLEAKTRQLADAHGRCRHRYQRMPSPPGYWRTDFPSTQERDEDRAAGRRMEAEMIQERYREAMRGGGRWLFRDELGG</sequence>
<keyword evidence="8" id="KW-1185">Reference proteome</keyword>
<evidence type="ECO:0000256" key="1">
    <source>
        <dbReference type="ARBA" id="ARBA00004123"/>
    </source>
</evidence>
<evidence type="ECO:0000256" key="4">
    <source>
        <dbReference type="SAM" id="Coils"/>
    </source>
</evidence>
<feature type="compositionally biased region" description="Polar residues" evidence="5">
    <location>
        <begin position="229"/>
        <end position="239"/>
    </location>
</feature>
<name>M7SB40_EUTLA</name>
<dbReference type="Pfam" id="PF08573">
    <property type="entry name" value="SAE2"/>
    <property type="match status" value="1"/>
</dbReference>
<dbReference type="GO" id="GO:0006281">
    <property type="term" value="P:DNA repair"/>
    <property type="evidence" value="ECO:0007669"/>
    <property type="project" value="InterPro"/>
</dbReference>
<proteinExistence type="predicted"/>
<dbReference type="Proteomes" id="UP000012174">
    <property type="component" value="Unassembled WGS sequence"/>
</dbReference>
<dbReference type="InterPro" id="IPR013882">
    <property type="entry name" value="Ctp1_C"/>
</dbReference>
<evidence type="ECO:0000256" key="5">
    <source>
        <dbReference type="SAM" id="MobiDB-lite"/>
    </source>
</evidence>
<evidence type="ECO:0000256" key="3">
    <source>
        <dbReference type="ARBA" id="ARBA00023242"/>
    </source>
</evidence>
<feature type="compositionally biased region" description="Low complexity" evidence="5">
    <location>
        <begin position="323"/>
        <end position="339"/>
    </location>
</feature>
<dbReference type="AlphaFoldDB" id="M7SB40"/>
<feature type="region of interest" description="Disordered" evidence="5">
    <location>
        <begin position="182"/>
        <end position="266"/>
    </location>
</feature>
<dbReference type="OMA" id="SSAHMRE"/>
<feature type="compositionally biased region" description="Basic and acidic residues" evidence="5">
    <location>
        <begin position="296"/>
        <end position="309"/>
    </location>
</feature>
<feature type="domain" description="DNA endonuclease activator Ctp1 C-terminal" evidence="6">
    <location>
        <begin position="417"/>
        <end position="528"/>
    </location>
</feature>
<dbReference type="GO" id="GO:0005634">
    <property type="term" value="C:nucleus"/>
    <property type="evidence" value="ECO:0007669"/>
    <property type="project" value="UniProtKB-SubCell"/>
</dbReference>
<feature type="region of interest" description="Disordered" evidence="5">
    <location>
        <begin position="283"/>
        <end position="394"/>
    </location>
</feature>
<evidence type="ECO:0000259" key="6">
    <source>
        <dbReference type="Pfam" id="PF08573"/>
    </source>
</evidence>
<feature type="region of interest" description="Disordered" evidence="5">
    <location>
        <begin position="516"/>
        <end position="537"/>
    </location>
</feature>